<evidence type="ECO:0000256" key="6">
    <source>
        <dbReference type="SAM" id="Phobius"/>
    </source>
</evidence>
<dbReference type="SUPFAM" id="SSF103473">
    <property type="entry name" value="MFS general substrate transporter"/>
    <property type="match status" value="1"/>
</dbReference>
<feature type="domain" description="Major facilitator superfamily (MFS) profile" evidence="7">
    <location>
        <begin position="66"/>
        <end position="581"/>
    </location>
</feature>
<feature type="transmembrane region" description="Helical" evidence="6">
    <location>
        <begin position="66"/>
        <end position="84"/>
    </location>
</feature>
<evidence type="ECO:0000256" key="4">
    <source>
        <dbReference type="ARBA" id="ARBA00023136"/>
    </source>
</evidence>
<keyword evidence="9" id="KW-1185">Reference proteome</keyword>
<dbReference type="PROSITE" id="PS00216">
    <property type="entry name" value="SUGAR_TRANSPORT_1"/>
    <property type="match status" value="1"/>
</dbReference>
<dbReference type="InterPro" id="IPR005829">
    <property type="entry name" value="Sugar_transporter_CS"/>
</dbReference>
<evidence type="ECO:0000259" key="7">
    <source>
        <dbReference type="PROSITE" id="PS50850"/>
    </source>
</evidence>
<dbReference type="InterPro" id="IPR036259">
    <property type="entry name" value="MFS_trans_sf"/>
</dbReference>
<feature type="region of interest" description="Disordered" evidence="5">
    <location>
        <begin position="590"/>
        <end position="614"/>
    </location>
</feature>
<evidence type="ECO:0000256" key="3">
    <source>
        <dbReference type="ARBA" id="ARBA00022989"/>
    </source>
</evidence>
<feature type="transmembrane region" description="Helical" evidence="6">
    <location>
        <begin position="152"/>
        <end position="171"/>
    </location>
</feature>
<keyword evidence="2 6" id="KW-0812">Transmembrane</keyword>
<gene>
    <name evidence="8" type="ORF">CAAN4_B10022</name>
</gene>
<evidence type="ECO:0000256" key="5">
    <source>
        <dbReference type="SAM" id="MobiDB-lite"/>
    </source>
</evidence>
<feature type="transmembrane region" description="Helical" evidence="6">
    <location>
        <begin position="288"/>
        <end position="309"/>
    </location>
</feature>
<sequence>MTSETTPLVQRPLSSDPDDILEEAVTDAYVGFLDDDDEDDEVDDEVLWLREQRDQNKSLPWNKRPSVLLVGLGMFCTALATSSAEPSRASIMFKLACNTLIEESNSGMCDPTDTQMLVSNLSMAVSVTTSIVMMIASGKVGPLSDQYGRKLFIGAIIGSMFLGKVIQLFAFNNSQTLPFYWIIVSDVIGNITGGVLTMVALVNSYISDVVEPNERIYSLGLSVATLYIGLSLGPIVGSLLVTLPGKFNPKPAQPNLDKLIITSSTDSTTVSIANEALNTSRNISSTEFIPLKFEIGLLVVIFLYCIFLLPESRSEKARMKSRTMSRTTAIDLAQFREENRQSLFSKFLDLFSFLKPLRLLTLPADVVSPTRLYRLKKDRLAVMSLVFVDCINAAMGMALGNIFMMYGIYKFQWNSAAIGRFMAIACSSRAIVLIVLSPVISHTLFHKTMGYRIMKKQLDLVDWSTAFFGLCTEGFGLALMLVINSTNGILLVLAIHSFGAIFNPAANSAVIKLFPESKVGEYFGAMSLLKNMFSLAGPLIFLSLYKYSISKFGNVTFLFTVISGLNLLNIFIMLILKRVLNLSETSQEVARSNSSSRRPSMSDMNTSTSPSEVGMIPQPLAGSSKIMNQSYAGIQRSSSFIEHVPAAVPNT</sequence>
<dbReference type="PANTHER" id="PTHR23507:SF1">
    <property type="entry name" value="FI18259P1-RELATED"/>
    <property type="match status" value="1"/>
</dbReference>
<evidence type="ECO:0000256" key="2">
    <source>
        <dbReference type="ARBA" id="ARBA00022692"/>
    </source>
</evidence>
<dbReference type="PANTHER" id="PTHR23507">
    <property type="entry name" value="ZGC:174356"/>
    <property type="match status" value="1"/>
</dbReference>
<feature type="transmembrane region" description="Helical" evidence="6">
    <location>
        <begin position="421"/>
        <end position="440"/>
    </location>
</feature>
<dbReference type="Gene3D" id="1.20.1250.20">
    <property type="entry name" value="MFS general substrate transporter like domains"/>
    <property type="match status" value="1"/>
</dbReference>
<feature type="transmembrane region" description="Helical" evidence="6">
    <location>
        <begin position="216"/>
        <end position="241"/>
    </location>
</feature>
<feature type="transmembrane region" description="Helical" evidence="6">
    <location>
        <begin position="177"/>
        <end position="204"/>
    </location>
</feature>
<evidence type="ECO:0000313" key="9">
    <source>
        <dbReference type="Proteomes" id="UP001497600"/>
    </source>
</evidence>
<dbReference type="Pfam" id="PF07690">
    <property type="entry name" value="MFS_1"/>
    <property type="match status" value="2"/>
</dbReference>
<accession>A0ABP0EBA5</accession>
<feature type="transmembrane region" description="Helical" evidence="6">
    <location>
        <begin position="522"/>
        <end position="545"/>
    </location>
</feature>
<keyword evidence="3 6" id="KW-1133">Transmembrane helix</keyword>
<evidence type="ECO:0000313" key="8">
    <source>
        <dbReference type="EMBL" id="CAK7897486.1"/>
    </source>
</evidence>
<feature type="transmembrane region" description="Helical" evidence="6">
    <location>
        <begin position="121"/>
        <end position="140"/>
    </location>
</feature>
<dbReference type="PROSITE" id="PS50850">
    <property type="entry name" value="MFS"/>
    <property type="match status" value="1"/>
</dbReference>
<name>A0ABP0EBA5_9ASCO</name>
<reference evidence="8 9" key="1">
    <citation type="submission" date="2024-01" db="EMBL/GenBank/DDBJ databases">
        <authorList>
            <consortium name="Genoscope - CEA"/>
            <person name="William W."/>
        </authorList>
    </citation>
    <scope>NUCLEOTIDE SEQUENCE [LARGE SCALE GENOMIC DNA]</scope>
    <source>
        <strain evidence="8 9">29B2s-10</strain>
    </source>
</reference>
<proteinExistence type="predicted"/>
<protein>
    <recommendedName>
        <fullName evidence="7">Major facilitator superfamily (MFS) profile domain-containing protein</fullName>
    </recommendedName>
</protein>
<feature type="transmembrane region" description="Helical" evidence="6">
    <location>
        <begin position="380"/>
        <end position="409"/>
    </location>
</feature>
<organism evidence="8 9">
    <name type="scientific">[Candida] anglica</name>
    <dbReference type="NCBI Taxonomy" id="148631"/>
    <lineage>
        <taxon>Eukaryota</taxon>
        <taxon>Fungi</taxon>
        <taxon>Dikarya</taxon>
        <taxon>Ascomycota</taxon>
        <taxon>Saccharomycotina</taxon>
        <taxon>Pichiomycetes</taxon>
        <taxon>Debaryomycetaceae</taxon>
        <taxon>Kurtzmaniella</taxon>
    </lineage>
</organism>
<feature type="transmembrane region" description="Helical" evidence="6">
    <location>
        <begin position="489"/>
        <end position="510"/>
    </location>
</feature>
<feature type="compositionally biased region" description="Low complexity" evidence="5">
    <location>
        <begin position="591"/>
        <end position="602"/>
    </location>
</feature>
<feature type="transmembrane region" description="Helical" evidence="6">
    <location>
        <begin position="460"/>
        <end position="483"/>
    </location>
</feature>
<comment type="subcellular location">
    <subcellularLocation>
        <location evidence="1">Membrane</location>
        <topology evidence="1">Multi-pass membrane protein</topology>
    </subcellularLocation>
</comment>
<dbReference type="Proteomes" id="UP001497600">
    <property type="component" value="Chromosome B"/>
</dbReference>
<feature type="transmembrane region" description="Helical" evidence="6">
    <location>
        <begin position="557"/>
        <end position="576"/>
    </location>
</feature>
<evidence type="ECO:0000256" key="1">
    <source>
        <dbReference type="ARBA" id="ARBA00004141"/>
    </source>
</evidence>
<dbReference type="InterPro" id="IPR011701">
    <property type="entry name" value="MFS"/>
</dbReference>
<dbReference type="EMBL" id="OZ004254">
    <property type="protein sequence ID" value="CAK7897486.1"/>
    <property type="molecule type" value="Genomic_DNA"/>
</dbReference>
<dbReference type="InterPro" id="IPR020846">
    <property type="entry name" value="MFS_dom"/>
</dbReference>
<keyword evidence="4 6" id="KW-0472">Membrane</keyword>